<evidence type="ECO:0000256" key="2">
    <source>
        <dbReference type="ARBA" id="ARBA00022649"/>
    </source>
</evidence>
<dbReference type="EMBL" id="JADPMR010000004">
    <property type="protein sequence ID" value="MBF9002960.1"/>
    <property type="molecule type" value="Genomic_DNA"/>
</dbReference>
<proteinExistence type="inferred from homology"/>
<dbReference type="InterPro" id="IPR028344">
    <property type="entry name" value="ParE1/4"/>
</dbReference>
<dbReference type="Proteomes" id="UP000597206">
    <property type="component" value="Unassembled WGS sequence"/>
</dbReference>
<dbReference type="Pfam" id="PF05016">
    <property type="entry name" value="ParE_toxin"/>
    <property type="match status" value="1"/>
</dbReference>
<sequence length="101" mass="11845">MKPLQLTNKAKSDLKDIALFTSRRWGKEQRNVYLKQFDESFWLLAENPDIGKTCDDIREGYRKFPQGSHVIFYQQIGSQNILIIRILHKSMDVHPILGAQR</sequence>
<protein>
    <recommendedName>
        <fullName evidence="3">Toxin</fullName>
    </recommendedName>
</protein>
<evidence type="ECO:0000313" key="5">
    <source>
        <dbReference type="Proteomes" id="UP000597206"/>
    </source>
</evidence>
<dbReference type="PIRSF" id="PIRSF029218">
    <property type="entry name" value="ParE"/>
    <property type="match status" value="1"/>
</dbReference>
<evidence type="ECO:0000256" key="1">
    <source>
        <dbReference type="ARBA" id="ARBA00006226"/>
    </source>
</evidence>
<evidence type="ECO:0000313" key="4">
    <source>
        <dbReference type="EMBL" id="MBF9002960.1"/>
    </source>
</evidence>
<dbReference type="InterPro" id="IPR051803">
    <property type="entry name" value="TA_system_RelE-like_toxin"/>
</dbReference>
<dbReference type="InterPro" id="IPR007712">
    <property type="entry name" value="RelE/ParE_toxin"/>
</dbReference>
<keyword evidence="2" id="KW-1277">Toxin-antitoxin system</keyword>
<name>A0ABS0GKW1_9VIBR</name>
<comment type="caution">
    <text evidence="4">The sequence shown here is derived from an EMBL/GenBank/DDBJ whole genome shotgun (WGS) entry which is preliminary data.</text>
</comment>
<dbReference type="PANTHER" id="PTHR33755">
    <property type="entry name" value="TOXIN PARE1-RELATED"/>
    <property type="match status" value="1"/>
</dbReference>
<dbReference type="PANTHER" id="PTHR33755:SF9">
    <property type="entry name" value="TOXIN PARE1"/>
    <property type="match status" value="1"/>
</dbReference>
<evidence type="ECO:0000256" key="3">
    <source>
        <dbReference type="PIRNR" id="PIRNR029218"/>
    </source>
</evidence>
<reference evidence="4 5" key="1">
    <citation type="submission" date="2020-11" db="EMBL/GenBank/DDBJ databases">
        <title>Vibrio nitrifigilis sp. nov., a marine nitrogen-fixing bacterium isolated from the lagoon sediment of an islet inside an atoll.</title>
        <authorList>
            <person name="Wang L.-T."/>
            <person name="Shieh W.Y."/>
        </authorList>
    </citation>
    <scope>NUCLEOTIDE SEQUENCE [LARGE SCALE GENOMIC DNA]</scope>
    <source>
        <strain evidence="4 5">NFV-1</strain>
    </source>
</reference>
<accession>A0ABS0GKW1</accession>
<comment type="similarity">
    <text evidence="1 3">Belongs to the RelE toxin family.</text>
</comment>
<dbReference type="RefSeq" id="WP_196124841.1">
    <property type="nucleotide sequence ID" value="NZ_JADPMR010000004.1"/>
</dbReference>
<keyword evidence="5" id="KW-1185">Reference proteome</keyword>
<organism evidence="4 5">
    <name type="scientific">Vibrio nitrifigilis</name>
    <dbReference type="NCBI Taxonomy" id="2789781"/>
    <lineage>
        <taxon>Bacteria</taxon>
        <taxon>Pseudomonadati</taxon>
        <taxon>Pseudomonadota</taxon>
        <taxon>Gammaproteobacteria</taxon>
        <taxon>Vibrionales</taxon>
        <taxon>Vibrionaceae</taxon>
        <taxon>Vibrio</taxon>
    </lineage>
</organism>
<gene>
    <name evidence="4" type="ORF">I1A42_20995</name>
</gene>
<dbReference type="InterPro" id="IPR035093">
    <property type="entry name" value="RelE/ParE_toxin_dom_sf"/>
</dbReference>
<dbReference type="Gene3D" id="3.30.2310.20">
    <property type="entry name" value="RelE-like"/>
    <property type="match status" value="1"/>
</dbReference>